<proteinExistence type="predicted"/>
<feature type="signal peptide" evidence="1">
    <location>
        <begin position="1"/>
        <end position="22"/>
    </location>
</feature>
<dbReference type="SUPFAM" id="SSF47266">
    <property type="entry name" value="4-helical cytokines"/>
    <property type="match status" value="1"/>
</dbReference>
<evidence type="ECO:0000313" key="3">
    <source>
        <dbReference type="Proteomes" id="UP001145742"/>
    </source>
</evidence>
<organism evidence="2 3">
    <name type="scientific">Willisornis vidua</name>
    <name type="common">Xingu scale-backed antbird</name>
    <dbReference type="NCBI Taxonomy" id="1566151"/>
    <lineage>
        <taxon>Eukaryota</taxon>
        <taxon>Metazoa</taxon>
        <taxon>Chordata</taxon>
        <taxon>Craniata</taxon>
        <taxon>Vertebrata</taxon>
        <taxon>Euteleostomi</taxon>
        <taxon>Archelosauria</taxon>
        <taxon>Archosauria</taxon>
        <taxon>Dinosauria</taxon>
        <taxon>Saurischia</taxon>
        <taxon>Theropoda</taxon>
        <taxon>Coelurosauria</taxon>
        <taxon>Aves</taxon>
        <taxon>Neognathae</taxon>
        <taxon>Neoaves</taxon>
        <taxon>Telluraves</taxon>
        <taxon>Australaves</taxon>
        <taxon>Passeriformes</taxon>
        <taxon>Thamnophilidae</taxon>
        <taxon>Willisornis</taxon>
    </lineage>
</organism>
<keyword evidence="3" id="KW-1185">Reference proteome</keyword>
<dbReference type="Pfam" id="PF00727">
    <property type="entry name" value="IL4"/>
    <property type="match status" value="1"/>
</dbReference>
<dbReference type="InterPro" id="IPR002354">
    <property type="entry name" value="IL-4"/>
</dbReference>
<comment type="caution">
    <text evidence="2">The sequence shown here is derived from an EMBL/GenBank/DDBJ whole genome shotgun (WGS) entry which is preliminary data.</text>
</comment>
<reference evidence="2" key="1">
    <citation type="submission" date="2019-10" db="EMBL/GenBank/DDBJ databases">
        <authorList>
            <person name="Soares A.E.R."/>
            <person name="Aleixo A."/>
            <person name="Schneider P."/>
            <person name="Miyaki C.Y."/>
            <person name="Schneider M.P."/>
            <person name="Mello C."/>
            <person name="Vasconcelos A.T.R."/>
        </authorList>
    </citation>
    <scope>NUCLEOTIDE SEQUENCE</scope>
    <source>
        <tissue evidence="2">Muscle</tissue>
    </source>
</reference>
<dbReference type="InterPro" id="IPR009079">
    <property type="entry name" value="4_helix_cytokine-like_core"/>
</dbReference>
<accession>A0ABQ9DVP3</accession>
<dbReference type="PANTHER" id="PTHR47401">
    <property type="entry name" value="INTERLEUKIN-4"/>
    <property type="match status" value="1"/>
</dbReference>
<name>A0ABQ9DVP3_9PASS</name>
<evidence type="ECO:0000256" key="1">
    <source>
        <dbReference type="SAM" id="SignalP"/>
    </source>
</evidence>
<dbReference type="EMBL" id="WHWB01032114">
    <property type="protein sequence ID" value="KAJ7426940.1"/>
    <property type="molecule type" value="Genomic_DNA"/>
</dbReference>
<dbReference type="Proteomes" id="UP001145742">
    <property type="component" value="Unassembled WGS sequence"/>
</dbReference>
<evidence type="ECO:0000313" key="2">
    <source>
        <dbReference type="EMBL" id="KAJ7426940.1"/>
    </source>
</evidence>
<keyword evidence="1" id="KW-0732">Signal</keyword>
<dbReference type="PANTHER" id="PTHR47401:SF1">
    <property type="entry name" value="INTERLEUKIN-4"/>
    <property type="match status" value="1"/>
</dbReference>
<dbReference type="Gene3D" id="1.20.1250.10">
    <property type="match status" value="1"/>
</dbReference>
<feature type="chain" id="PRO_5047443814" evidence="1">
    <location>
        <begin position="23"/>
        <end position="155"/>
    </location>
</feature>
<gene>
    <name evidence="2" type="primary">IL4</name>
    <name evidence="2" type="ORF">WISP_10897</name>
</gene>
<sequence length="155" mass="17071">MQTMSILGRVLLSFLVLVACQGDMVTPSAHPLRTNMLKESIRLLEQLQQTEVSCNQMNVTNIFADYEGGDTSEILCKAATVAQESRSCHRRLEGISDNLLGLLWGHRTELKPNPSPANFPPALLPFPEAVSCGSRQHHLPEELPQGITPSPSKRI</sequence>
<protein>
    <submittedName>
        <fullName evidence="2">Interleukin 4</fullName>
    </submittedName>
</protein>